<dbReference type="EMBL" id="BOPO01000117">
    <property type="protein sequence ID" value="GIL30410.1"/>
    <property type="molecule type" value="Genomic_DNA"/>
</dbReference>
<protein>
    <submittedName>
        <fullName evidence="1">Uncharacterized protein</fullName>
    </submittedName>
</protein>
<dbReference type="AlphaFoldDB" id="A0A8J4AJ04"/>
<name>A0A8J4AJ04_9ACTN</name>
<keyword evidence="2" id="KW-1185">Reference proteome</keyword>
<organism evidence="1 2">
    <name type="scientific">Actinocatenispora comari</name>
    <dbReference type="NCBI Taxonomy" id="2807577"/>
    <lineage>
        <taxon>Bacteria</taxon>
        <taxon>Bacillati</taxon>
        <taxon>Actinomycetota</taxon>
        <taxon>Actinomycetes</taxon>
        <taxon>Micromonosporales</taxon>
        <taxon>Micromonosporaceae</taxon>
        <taxon>Actinocatenispora</taxon>
    </lineage>
</organism>
<reference evidence="2" key="1">
    <citation type="journal article" date="2021" name="Int. J. Syst. Evol. Microbiol.">
        <title>Actinocatenispora comari sp. nov., an endophytic actinomycete isolated from aerial parts of Comarum salesowianum.</title>
        <authorList>
            <person name="Oyunbileg N."/>
            <person name="Iizaka Y."/>
            <person name="Hamada M."/>
            <person name="Davaapurev B.O."/>
            <person name="Fukumoto A."/>
            <person name="Tsetseg B."/>
            <person name="Kato F."/>
            <person name="Tamura T."/>
            <person name="Batkhuu J."/>
            <person name="Anzai Y."/>
        </authorList>
    </citation>
    <scope>NUCLEOTIDE SEQUENCE [LARGE SCALE GENOMIC DNA]</scope>
    <source>
        <strain evidence="2">NUM-2625</strain>
    </source>
</reference>
<evidence type="ECO:0000313" key="1">
    <source>
        <dbReference type="EMBL" id="GIL30410.1"/>
    </source>
</evidence>
<proteinExistence type="predicted"/>
<evidence type="ECO:0000313" key="2">
    <source>
        <dbReference type="Proteomes" id="UP000614996"/>
    </source>
</evidence>
<sequence>MTDFASPAAGGTMVGVMIGIVPQPGQTVQLSGDASPQFRDQPLRLLITEPPLPSTVDAAQGKPAERASWLLLTGWELGPRGQRVVKRTVSVRTAGVALDQTAPLSRR</sequence>
<gene>
    <name evidence="1" type="ORF">NUM_56640</name>
</gene>
<dbReference type="Proteomes" id="UP000614996">
    <property type="component" value="Unassembled WGS sequence"/>
</dbReference>
<comment type="caution">
    <text evidence="1">The sequence shown here is derived from an EMBL/GenBank/DDBJ whole genome shotgun (WGS) entry which is preliminary data.</text>
</comment>
<accession>A0A8J4AJ04</accession>